<evidence type="ECO:0000256" key="2">
    <source>
        <dbReference type="ARBA" id="ARBA00009399"/>
    </source>
</evidence>
<evidence type="ECO:0000313" key="8">
    <source>
        <dbReference type="EMBL" id="GAA0936718.1"/>
    </source>
</evidence>
<sequence>MGDVKRPANLLTWAKYSASSLVATATSEVFFLLCYWIGTTSAVASVIAFAAGAVPNYFLNRRWAWNQQGRVSARRELLPYAIIVLGSAAVVIACTTAGDHVVRGWIDSHTWRTILAGAVFLAANAFTFILKFVLFDRYVFSGRERTPATR</sequence>
<comment type="caution">
    <text evidence="8">The sequence shown here is derived from an EMBL/GenBank/DDBJ whole genome shotgun (WGS) entry which is preliminary data.</text>
</comment>
<gene>
    <name evidence="8" type="ORF">GCM10009554_24460</name>
</gene>
<name>A0ABP4AM31_9ACTN</name>
<proteinExistence type="inferred from homology"/>
<evidence type="ECO:0000256" key="1">
    <source>
        <dbReference type="ARBA" id="ARBA00004141"/>
    </source>
</evidence>
<feature type="transmembrane region" description="Helical" evidence="6">
    <location>
        <begin position="114"/>
        <end position="135"/>
    </location>
</feature>
<accession>A0ABP4AM31</accession>
<evidence type="ECO:0000256" key="6">
    <source>
        <dbReference type="SAM" id="Phobius"/>
    </source>
</evidence>
<feature type="transmembrane region" description="Helical" evidence="6">
    <location>
        <begin position="29"/>
        <end position="59"/>
    </location>
</feature>
<keyword evidence="4 6" id="KW-1133">Transmembrane helix</keyword>
<protein>
    <recommendedName>
        <fullName evidence="7">GtrA/DPMS transmembrane domain-containing protein</fullName>
    </recommendedName>
</protein>
<dbReference type="Pfam" id="PF04138">
    <property type="entry name" value="GtrA_DPMS_TM"/>
    <property type="match status" value="1"/>
</dbReference>
<comment type="similarity">
    <text evidence="2">Belongs to the GtrA family.</text>
</comment>
<dbReference type="InterPro" id="IPR051401">
    <property type="entry name" value="GtrA_CellWall_Glycosyl"/>
</dbReference>
<evidence type="ECO:0000256" key="5">
    <source>
        <dbReference type="ARBA" id="ARBA00023136"/>
    </source>
</evidence>
<evidence type="ECO:0000259" key="7">
    <source>
        <dbReference type="Pfam" id="PF04138"/>
    </source>
</evidence>
<evidence type="ECO:0000256" key="3">
    <source>
        <dbReference type="ARBA" id="ARBA00022692"/>
    </source>
</evidence>
<feature type="transmembrane region" description="Helical" evidence="6">
    <location>
        <begin position="80"/>
        <end position="102"/>
    </location>
</feature>
<dbReference type="Proteomes" id="UP001500542">
    <property type="component" value="Unassembled WGS sequence"/>
</dbReference>
<dbReference type="EMBL" id="BAAAHK010000005">
    <property type="protein sequence ID" value="GAA0936718.1"/>
    <property type="molecule type" value="Genomic_DNA"/>
</dbReference>
<keyword evidence="9" id="KW-1185">Reference proteome</keyword>
<feature type="domain" description="GtrA/DPMS transmembrane" evidence="7">
    <location>
        <begin position="15"/>
        <end position="140"/>
    </location>
</feature>
<comment type="subcellular location">
    <subcellularLocation>
        <location evidence="1">Membrane</location>
        <topology evidence="1">Multi-pass membrane protein</topology>
    </subcellularLocation>
</comment>
<dbReference type="InterPro" id="IPR007267">
    <property type="entry name" value="GtrA_DPMS_TM"/>
</dbReference>
<organism evidence="8 9">
    <name type="scientific">Kribbella koreensis</name>
    <dbReference type="NCBI Taxonomy" id="57909"/>
    <lineage>
        <taxon>Bacteria</taxon>
        <taxon>Bacillati</taxon>
        <taxon>Actinomycetota</taxon>
        <taxon>Actinomycetes</taxon>
        <taxon>Propionibacteriales</taxon>
        <taxon>Kribbellaceae</taxon>
        <taxon>Kribbella</taxon>
    </lineage>
</organism>
<reference evidence="9" key="1">
    <citation type="journal article" date="2019" name="Int. J. Syst. Evol. Microbiol.">
        <title>The Global Catalogue of Microorganisms (GCM) 10K type strain sequencing project: providing services to taxonomists for standard genome sequencing and annotation.</title>
        <authorList>
            <consortium name="The Broad Institute Genomics Platform"/>
            <consortium name="The Broad Institute Genome Sequencing Center for Infectious Disease"/>
            <person name="Wu L."/>
            <person name="Ma J."/>
        </authorList>
    </citation>
    <scope>NUCLEOTIDE SEQUENCE [LARGE SCALE GENOMIC DNA]</scope>
    <source>
        <strain evidence="9">JCM 10977</strain>
    </source>
</reference>
<keyword evidence="3 6" id="KW-0812">Transmembrane</keyword>
<dbReference type="PANTHER" id="PTHR38459">
    <property type="entry name" value="PROPHAGE BACTOPRENOL-LINKED GLUCOSE TRANSLOCASE HOMOLOG"/>
    <property type="match status" value="1"/>
</dbReference>
<evidence type="ECO:0000256" key="4">
    <source>
        <dbReference type="ARBA" id="ARBA00022989"/>
    </source>
</evidence>
<dbReference type="PANTHER" id="PTHR38459:SF1">
    <property type="entry name" value="PROPHAGE BACTOPRENOL-LINKED GLUCOSE TRANSLOCASE HOMOLOG"/>
    <property type="match status" value="1"/>
</dbReference>
<evidence type="ECO:0000313" key="9">
    <source>
        <dbReference type="Proteomes" id="UP001500542"/>
    </source>
</evidence>
<keyword evidence="5 6" id="KW-0472">Membrane</keyword>